<feature type="region of interest" description="Disordered" evidence="1">
    <location>
        <begin position="218"/>
        <end position="238"/>
    </location>
</feature>
<comment type="caution">
    <text evidence="2">The sequence shown here is derived from an EMBL/GenBank/DDBJ whole genome shotgun (WGS) entry which is preliminary data.</text>
</comment>
<dbReference type="EMBL" id="VBAK01000124">
    <property type="protein sequence ID" value="TMI89407.1"/>
    <property type="molecule type" value="Genomic_DNA"/>
</dbReference>
<dbReference type="Proteomes" id="UP000318509">
    <property type="component" value="Unassembled WGS sequence"/>
</dbReference>
<dbReference type="SUPFAM" id="SSF140663">
    <property type="entry name" value="TTHA0068-like"/>
    <property type="match status" value="1"/>
</dbReference>
<dbReference type="Pfam" id="PF03745">
    <property type="entry name" value="DUF309"/>
    <property type="match status" value="1"/>
</dbReference>
<accession>A0A537K0U9</accession>
<evidence type="ECO:0000313" key="3">
    <source>
        <dbReference type="Proteomes" id="UP000318509"/>
    </source>
</evidence>
<dbReference type="PANTHER" id="PTHR34796:SF1">
    <property type="entry name" value="EXPRESSED PROTEIN"/>
    <property type="match status" value="1"/>
</dbReference>
<gene>
    <name evidence="2" type="ORF">E6H00_09910</name>
</gene>
<proteinExistence type="predicted"/>
<organism evidence="2 3">
    <name type="scientific">Candidatus Segetimicrobium genomatis</name>
    <dbReference type="NCBI Taxonomy" id="2569760"/>
    <lineage>
        <taxon>Bacteria</taxon>
        <taxon>Bacillati</taxon>
        <taxon>Candidatus Sysuimicrobiota</taxon>
        <taxon>Candidatus Sysuimicrobiia</taxon>
        <taxon>Candidatus Sysuimicrobiales</taxon>
        <taxon>Candidatus Segetimicrobiaceae</taxon>
        <taxon>Candidatus Segetimicrobium</taxon>
    </lineage>
</organism>
<reference evidence="2 3" key="1">
    <citation type="journal article" date="2019" name="Nat. Microbiol.">
        <title>Mediterranean grassland soil C-N compound turnover is dependent on rainfall and depth, and is mediated by genomically divergent microorganisms.</title>
        <authorList>
            <person name="Diamond S."/>
            <person name="Andeer P.F."/>
            <person name="Li Z."/>
            <person name="Crits-Christoph A."/>
            <person name="Burstein D."/>
            <person name="Anantharaman K."/>
            <person name="Lane K.R."/>
            <person name="Thomas B.C."/>
            <person name="Pan C."/>
            <person name="Northen T.R."/>
            <person name="Banfield J.F."/>
        </authorList>
    </citation>
    <scope>NUCLEOTIDE SEQUENCE [LARGE SCALE GENOMIC DNA]</scope>
    <source>
        <strain evidence="2">NP_3</strain>
    </source>
</reference>
<name>A0A537K0U9_9BACT</name>
<protein>
    <submittedName>
        <fullName evidence="2">DUF309 domain-containing protein</fullName>
    </submittedName>
</protein>
<dbReference type="Gene3D" id="1.10.3450.10">
    <property type="entry name" value="TTHA0068-like"/>
    <property type="match status" value="1"/>
</dbReference>
<evidence type="ECO:0000313" key="2">
    <source>
        <dbReference type="EMBL" id="TMI89407.1"/>
    </source>
</evidence>
<dbReference type="PANTHER" id="PTHR34796">
    <property type="entry name" value="EXPRESSED PROTEIN"/>
    <property type="match status" value="1"/>
</dbReference>
<evidence type="ECO:0000256" key="1">
    <source>
        <dbReference type="SAM" id="MobiDB-lite"/>
    </source>
</evidence>
<dbReference type="InterPro" id="IPR005500">
    <property type="entry name" value="DUF309"/>
</dbReference>
<dbReference type="InterPro" id="IPR023203">
    <property type="entry name" value="TTHA0068_sf"/>
</dbReference>
<dbReference type="AlphaFoldDB" id="A0A537K0U9"/>
<sequence length="238" mass="25100">MSYVRLKHTLAEIALDAVAHPGPAPTAALLLAYAKMSRRRPSVPLAALARAAGVAPADAARALSATGLFGGPDGAGRIALSASFRPFAPYLSRQAARVRTALRLLGSSQRLAVPVEIRAAALFNAGLYFECHEYLEDIWRASAGPERSFYHGLVQAAAGLYHFEKGNAHGTRSLLGKAIAKLEPYAPAYREVDVAALLIGLRGVLNRLNGAPAALRPDSAGKPSVFLESVGTPPSTRR</sequence>